<dbReference type="EMBL" id="BRYA01000273">
    <property type="protein sequence ID" value="GMI45943.1"/>
    <property type="molecule type" value="Genomic_DNA"/>
</dbReference>
<feature type="compositionally biased region" description="Basic residues" evidence="1">
    <location>
        <begin position="66"/>
        <end position="78"/>
    </location>
</feature>
<gene>
    <name evidence="2" type="ORF">TrCOL_g652</name>
</gene>
<protein>
    <submittedName>
        <fullName evidence="2">Uncharacterized protein</fullName>
    </submittedName>
</protein>
<dbReference type="OrthoDB" id="10513123at2759"/>
<comment type="caution">
    <text evidence="2">The sequence shown here is derived from an EMBL/GenBank/DDBJ whole genome shotgun (WGS) entry which is preliminary data.</text>
</comment>
<feature type="region of interest" description="Disordered" evidence="1">
    <location>
        <begin position="56"/>
        <end position="79"/>
    </location>
</feature>
<keyword evidence="3" id="KW-1185">Reference proteome</keyword>
<evidence type="ECO:0000313" key="2">
    <source>
        <dbReference type="EMBL" id="GMI45943.1"/>
    </source>
</evidence>
<sequence length="209" mass="23873">MEVFKRNNEDVGRGQLYMDTDSEISDVLSDVLSDCGLSTKSTTSNVSKNEIKVELIRDSSRGRGGGQRRGRERKRGQKGRFNNFVNHFFPVQNRNKEEEMQVEEEYMRASDYAHTRHQQVMNEAKIANRNAQVNEMRQTYKINNAVKLAKRTSIIEKIENTRMVRESVDLVFDEGRGSIVPTPTVDNRRSLSPKYRGGGALAETLLASR</sequence>
<dbReference type="AlphaFoldDB" id="A0A9W7LDH0"/>
<evidence type="ECO:0000256" key="1">
    <source>
        <dbReference type="SAM" id="MobiDB-lite"/>
    </source>
</evidence>
<proteinExistence type="predicted"/>
<organism evidence="2 3">
    <name type="scientific">Triparma columacea</name>
    <dbReference type="NCBI Taxonomy" id="722753"/>
    <lineage>
        <taxon>Eukaryota</taxon>
        <taxon>Sar</taxon>
        <taxon>Stramenopiles</taxon>
        <taxon>Ochrophyta</taxon>
        <taxon>Bolidophyceae</taxon>
        <taxon>Parmales</taxon>
        <taxon>Triparmaceae</taxon>
        <taxon>Triparma</taxon>
    </lineage>
</organism>
<accession>A0A9W7LDH0</accession>
<dbReference type="Proteomes" id="UP001165065">
    <property type="component" value="Unassembled WGS sequence"/>
</dbReference>
<reference evidence="3" key="1">
    <citation type="journal article" date="2023" name="Commun. Biol.">
        <title>Genome analysis of Parmales, the sister group of diatoms, reveals the evolutionary specialization of diatoms from phago-mixotrophs to photoautotrophs.</title>
        <authorList>
            <person name="Ban H."/>
            <person name="Sato S."/>
            <person name="Yoshikawa S."/>
            <person name="Yamada K."/>
            <person name="Nakamura Y."/>
            <person name="Ichinomiya M."/>
            <person name="Sato N."/>
            <person name="Blanc-Mathieu R."/>
            <person name="Endo H."/>
            <person name="Kuwata A."/>
            <person name="Ogata H."/>
        </authorList>
    </citation>
    <scope>NUCLEOTIDE SEQUENCE [LARGE SCALE GENOMIC DNA]</scope>
</reference>
<evidence type="ECO:0000313" key="3">
    <source>
        <dbReference type="Proteomes" id="UP001165065"/>
    </source>
</evidence>
<name>A0A9W7LDH0_9STRA</name>